<accession>A0AAP0JCF2</accession>
<evidence type="ECO:0000256" key="1">
    <source>
        <dbReference type="ARBA" id="ARBA00009528"/>
    </source>
</evidence>
<dbReference type="PANTHER" id="PTHR11963:SF23">
    <property type="entry name" value="CYTOSOL AMINOPEPTIDASE"/>
    <property type="match status" value="1"/>
</dbReference>
<sequence length="525" mass="55472">MDQLDANDVLGLTKPAKFDPPKIVFSAKEVDLVHWKGDVLAVGVTEKDMAKDKHSKFENSILRKLDAHLECLLAEASAEEDFTGKAGQSIVLRLPGIGSKRIALIGLGRNGSVNAYQSLGDAVAAVAKSAQAIKVAVALASADCLSADVKLTAASAIASGILLGIFEDNRFKSEPKKTLLQSLDIIGLGNGPDVEKKLKYAGDISSGVIYGRVLVNAPANVLTPVILAKEASIIASTYSDVLTAKILDAKQCKELKMGSFLGVGAASAHSSYFIHLCYKPPSGPIKAKLGLVGKTITFDSGGYNLKVGAGSRIELMKNDMGGAAAILGAAKALGEIKPLGVHFIAPACENMISGTGMRPGDIITASDGKTIEVNNTDAEGRLALADALLYTCNLGVEKPSLNRFVHAGFCLSYILFLMPSGVFTPSEELAKEVFEASEASGEKLWRLPLEDSYWESMKSGIADMINTGERDGGAITAALFLKQFVSEKVQWLHMDIAGPVWNNKKSVATGFGVSTLVEWVLKNAS</sequence>
<dbReference type="AlphaFoldDB" id="A0AAP0JCF2"/>
<dbReference type="Gene3D" id="3.40.630.10">
    <property type="entry name" value="Zn peptidases"/>
    <property type="match status" value="1"/>
</dbReference>
<feature type="domain" description="Cytosol aminopeptidase" evidence="6">
    <location>
        <begin position="375"/>
        <end position="382"/>
    </location>
</feature>
<evidence type="ECO:0000256" key="3">
    <source>
        <dbReference type="ARBA" id="ARBA00022438"/>
    </source>
</evidence>
<dbReference type="Pfam" id="PF02789">
    <property type="entry name" value="Peptidase_M17_N"/>
    <property type="match status" value="1"/>
</dbReference>
<evidence type="ECO:0000256" key="4">
    <source>
        <dbReference type="ARBA" id="ARBA00022670"/>
    </source>
</evidence>
<dbReference type="SUPFAM" id="SSF52949">
    <property type="entry name" value="Macro domain-like"/>
    <property type="match status" value="1"/>
</dbReference>
<dbReference type="PROSITE" id="PS00631">
    <property type="entry name" value="CYTOSOL_AP"/>
    <property type="match status" value="1"/>
</dbReference>
<dbReference type="GO" id="GO:0070006">
    <property type="term" value="F:metalloaminopeptidase activity"/>
    <property type="evidence" value="ECO:0007669"/>
    <property type="project" value="InterPro"/>
</dbReference>
<organism evidence="7 8">
    <name type="scientific">Stephania japonica</name>
    <dbReference type="NCBI Taxonomy" id="461633"/>
    <lineage>
        <taxon>Eukaryota</taxon>
        <taxon>Viridiplantae</taxon>
        <taxon>Streptophyta</taxon>
        <taxon>Embryophyta</taxon>
        <taxon>Tracheophyta</taxon>
        <taxon>Spermatophyta</taxon>
        <taxon>Magnoliopsida</taxon>
        <taxon>Ranunculales</taxon>
        <taxon>Menispermaceae</taxon>
        <taxon>Menispermoideae</taxon>
        <taxon>Cissampelideae</taxon>
        <taxon>Stephania</taxon>
    </lineage>
</organism>
<comment type="similarity">
    <text evidence="1">Belongs to the peptidase M17 family.</text>
</comment>
<dbReference type="InterPro" id="IPR008283">
    <property type="entry name" value="Peptidase_M17_N"/>
</dbReference>
<dbReference type="CDD" id="cd00433">
    <property type="entry name" value="Peptidase_M17"/>
    <property type="match status" value="1"/>
</dbReference>
<dbReference type="InterPro" id="IPR043472">
    <property type="entry name" value="Macro_dom-like"/>
</dbReference>
<keyword evidence="3" id="KW-0031">Aminopeptidase</keyword>
<dbReference type="Pfam" id="PF00883">
    <property type="entry name" value="Peptidase_M17"/>
    <property type="match status" value="1"/>
</dbReference>
<keyword evidence="8" id="KW-1185">Reference proteome</keyword>
<dbReference type="GO" id="GO:0030145">
    <property type="term" value="F:manganese ion binding"/>
    <property type="evidence" value="ECO:0007669"/>
    <property type="project" value="InterPro"/>
</dbReference>
<dbReference type="InterPro" id="IPR000819">
    <property type="entry name" value="Peptidase_M17_C"/>
</dbReference>
<dbReference type="EMBL" id="JBBNAE010000004">
    <property type="protein sequence ID" value="KAK9130383.1"/>
    <property type="molecule type" value="Genomic_DNA"/>
</dbReference>
<protein>
    <recommendedName>
        <fullName evidence="6">Cytosol aminopeptidase domain-containing protein</fullName>
    </recommendedName>
</protein>
<dbReference type="PANTHER" id="PTHR11963">
    <property type="entry name" value="LEUCINE AMINOPEPTIDASE-RELATED"/>
    <property type="match status" value="1"/>
</dbReference>
<comment type="subunit">
    <text evidence="2">Homohexamer (dimer of homotrimers).</text>
</comment>
<keyword evidence="4" id="KW-0645">Protease</keyword>
<dbReference type="PRINTS" id="PR00481">
    <property type="entry name" value="LAMNOPPTDASE"/>
</dbReference>
<dbReference type="NCBIfam" id="NF002076">
    <property type="entry name" value="PRK00913.2-3"/>
    <property type="match status" value="1"/>
</dbReference>
<reference evidence="7 8" key="1">
    <citation type="submission" date="2024-01" db="EMBL/GenBank/DDBJ databases">
        <title>Genome assemblies of Stephania.</title>
        <authorList>
            <person name="Yang L."/>
        </authorList>
    </citation>
    <scope>NUCLEOTIDE SEQUENCE [LARGE SCALE GENOMIC DNA]</scope>
    <source>
        <strain evidence="7">QJT</strain>
        <tissue evidence="7">Leaf</tissue>
    </source>
</reference>
<dbReference type="Gene3D" id="3.40.220.10">
    <property type="entry name" value="Leucine Aminopeptidase, subunit E, domain 1"/>
    <property type="match status" value="1"/>
</dbReference>
<dbReference type="GO" id="GO:0005737">
    <property type="term" value="C:cytoplasm"/>
    <property type="evidence" value="ECO:0007669"/>
    <property type="project" value="InterPro"/>
</dbReference>
<evidence type="ECO:0000313" key="8">
    <source>
        <dbReference type="Proteomes" id="UP001417504"/>
    </source>
</evidence>
<evidence type="ECO:0000313" key="7">
    <source>
        <dbReference type="EMBL" id="KAK9130383.1"/>
    </source>
</evidence>
<dbReference type="SUPFAM" id="SSF53187">
    <property type="entry name" value="Zn-dependent exopeptidases"/>
    <property type="match status" value="1"/>
</dbReference>
<keyword evidence="5" id="KW-0378">Hydrolase</keyword>
<evidence type="ECO:0000256" key="5">
    <source>
        <dbReference type="ARBA" id="ARBA00022801"/>
    </source>
</evidence>
<dbReference type="InterPro" id="IPR011356">
    <property type="entry name" value="Leucine_aapep/pepB"/>
</dbReference>
<dbReference type="Proteomes" id="UP001417504">
    <property type="component" value="Unassembled WGS sequence"/>
</dbReference>
<proteinExistence type="inferred from homology"/>
<name>A0AAP0JCF2_9MAGN</name>
<comment type="caution">
    <text evidence="7">The sequence shown here is derived from an EMBL/GenBank/DDBJ whole genome shotgun (WGS) entry which is preliminary data.</text>
</comment>
<dbReference type="GO" id="GO:0006508">
    <property type="term" value="P:proteolysis"/>
    <property type="evidence" value="ECO:0007669"/>
    <property type="project" value="UniProtKB-KW"/>
</dbReference>
<evidence type="ECO:0000259" key="6">
    <source>
        <dbReference type="PROSITE" id="PS00631"/>
    </source>
</evidence>
<evidence type="ECO:0000256" key="2">
    <source>
        <dbReference type="ARBA" id="ARBA00011867"/>
    </source>
</evidence>
<gene>
    <name evidence="7" type="ORF">Sjap_010870</name>
</gene>